<evidence type="ECO:0000256" key="1">
    <source>
        <dbReference type="ARBA" id="ARBA00022485"/>
    </source>
</evidence>
<dbReference type="InterPro" id="IPR016431">
    <property type="entry name" value="Pyrv-formate_lyase-activ_prd"/>
</dbReference>
<feature type="binding site" evidence="7">
    <location>
        <position position="89"/>
    </location>
    <ligand>
        <name>[4Fe-4S] cluster</name>
        <dbReference type="ChEBI" id="CHEBI:49883"/>
        <note>4Fe-4S-S-AdoMet</note>
    </ligand>
</feature>
<keyword evidence="6 7" id="KW-0411">Iron-sulfur</keyword>
<dbReference type="SFLD" id="SFLDG01101">
    <property type="entry name" value="Uncharacterised_Radical_SAM_Su"/>
    <property type="match status" value="1"/>
</dbReference>
<dbReference type="InterPro" id="IPR034457">
    <property type="entry name" value="Organic_radical-activating"/>
</dbReference>
<comment type="cofactor">
    <cofactor evidence="7">
        <name>[4Fe-4S] cluster</name>
        <dbReference type="ChEBI" id="CHEBI:49883"/>
    </cofactor>
    <text evidence="7">Binds 1 [4Fe-4S] cluster. The cluster is coordinated with 3 cysteines and an exchangeable S-adenosyl-L-methionine.</text>
</comment>
<protein>
    <submittedName>
        <fullName evidence="9">AmmeMemoRadiSam system radical SAM enzyme</fullName>
    </submittedName>
</protein>
<reference evidence="9 10" key="1">
    <citation type="journal article" date="2018" name="ISME J.">
        <title>Endosymbiont genomes yield clues of tubeworm success.</title>
        <authorList>
            <person name="Li Y."/>
            <person name="Liles M.R."/>
            <person name="Halanych K.M."/>
        </authorList>
    </citation>
    <scope>NUCLEOTIDE SEQUENCE [LARGE SCALE GENOMIC DNA]</scope>
    <source>
        <strain evidence="9">A1464</strain>
    </source>
</reference>
<dbReference type="InterPro" id="IPR007197">
    <property type="entry name" value="rSAM"/>
</dbReference>
<dbReference type="GO" id="GO:0046872">
    <property type="term" value="F:metal ion binding"/>
    <property type="evidence" value="ECO:0007669"/>
    <property type="project" value="UniProtKB-KW"/>
</dbReference>
<dbReference type="Pfam" id="PF04055">
    <property type="entry name" value="Radical_SAM"/>
    <property type="match status" value="1"/>
</dbReference>
<dbReference type="InterPro" id="IPR027596">
    <property type="entry name" value="AmmeMemoSam_rS"/>
</dbReference>
<dbReference type="NCBIfam" id="TIGR04337">
    <property type="entry name" value="AmmeMemoSam_rS"/>
    <property type="match status" value="1"/>
</dbReference>
<organism evidence="9 10">
    <name type="scientific">endosymbiont of Galathealinum brachiosum</name>
    <dbReference type="NCBI Taxonomy" id="2200906"/>
    <lineage>
        <taxon>Bacteria</taxon>
        <taxon>Pseudomonadati</taxon>
        <taxon>Pseudomonadota</taxon>
        <taxon>Gammaproteobacteria</taxon>
        <taxon>sulfur-oxidizing symbionts</taxon>
    </lineage>
</organism>
<dbReference type="PROSITE" id="PS51918">
    <property type="entry name" value="RADICAL_SAM"/>
    <property type="match status" value="1"/>
</dbReference>
<dbReference type="Proteomes" id="UP000254266">
    <property type="component" value="Unassembled WGS sequence"/>
</dbReference>
<keyword evidence="2" id="KW-0313">Glucose metabolism</keyword>
<dbReference type="PANTHER" id="PTHR30352:SF5">
    <property type="entry name" value="PYRUVATE FORMATE-LYASE 1-ACTIVATING ENZYME"/>
    <property type="match status" value="1"/>
</dbReference>
<accession>A0A370DCH2</accession>
<keyword evidence="3 7" id="KW-0949">S-adenosyl-L-methionine</keyword>
<keyword evidence="5 7" id="KW-0408">Iron</keyword>
<dbReference type="CDD" id="cd01335">
    <property type="entry name" value="Radical_SAM"/>
    <property type="match status" value="1"/>
</dbReference>
<keyword evidence="4 7" id="KW-0479">Metal-binding</keyword>
<dbReference type="PANTHER" id="PTHR30352">
    <property type="entry name" value="PYRUVATE FORMATE-LYASE-ACTIVATING ENZYME"/>
    <property type="match status" value="1"/>
</dbReference>
<dbReference type="AlphaFoldDB" id="A0A370DCH2"/>
<dbReference type="GO" id="GO:0006006">
    <property type="term" value="P:glucose metabolic process"/>
    <property type="evidence" value="ECO:0007669"/>
    <property type="project" value="UniProtKB-KW"/>
</dbReference>
<dbReference type="SFLD" id="SFLDS00029">
    <property type="entry name" value="Radical_SAM"/>
    <property type="match status" value="1"/>
</dbReference>
<keyword evidence="10" id="KW-1185">Reference proteome</keyword>
<keyword evidence="2" id="KW-0119">Carbohydrate metabolism</keyword>
<evidence type="ECO:0000256" key="3">
    <source>
        <dbReference type="ARBA" id="ARBA00022691"/>
    </source>
</evidence>
<keyword evidence="1" id="KW-0004">4Fe-4S</keyword>
<feature type="binding site" evidence="7">
    <location>
        <position position="93"/>
    </location>
    <ligand>
        <name>[4Fe-4S] cluster</name>
        <dbReference type="ChEBI" id="CHEBI:49883"/>
        <note>4Fe-4S-S-AdoMet</note>
    </ligand>
</feature>
<dbReference type="PIRSF" id="PIRSF004869">
    <property type="entry name" value="PflX_prd"/>
    <property type="match status" value="1"/>
</dbReference>
<evidence type="ECO:0000256" key="6">
    <source>
        <dbReference type="ARBA" id="ARBA00023014"/>
    </source>
</evidence>
<evidence type="ECO:0000313" key="9">
    <source>
        <dbReference type="EMBL" id="RDH82571.1"/>
    </source>
</evidence>
<evidence type="ECO:0000259" key="8">
    <source>
        <dbReference type="PROSITE" id="PS51918"/>
    </source>
</evidence>
<gene>
    <name evidence="9" type="primary">amrS</name>
    <name evidence="9" type="ORF">DIZ80_09810</name>
</gene>
<name>A0A370DCH2_9GAMM</name>
<dbReference type="InterPro" id="IPR058240">
    <property type="entry name" value="rSAM_sf"/>
</dbReference>
<feature type="domain" description="Radical SAM core" evidence="8">
    <location>
        <begin position="74"/>
        <end position="289"/>
    </location>
</feature>
<proteinExistence type="predicted"/>
<sequence length="364" mass="41194">MHDSEKYIVSTRYWHKLNDGRVQCDLCPRFCKLKEGQRGLCFVRANQHNQIVLTSYGLSSGFCIDPIEKKPLNHFLPGTPVLSFGTAGCNLTCKYCQNWDMSKSREMAQLASKAGPVTIAEQAKSNNCRSVAFTYNDPVIFHEYAIDVAQACHEEGLKSVAVSAGYICEKPRIEFFDFMDAANIDLKAFTEKFYHKLTGGHLQPVLETLQYLRHETDVWFEITTLLIPGQNDSDAELHEMCEWLMENIGPDVPLHFSAFHPDWKMRDIEQTPAATLTRARNIAMKTGLRYVYTGNVHDTSGSSSYCHQCGHLLIERDWYELGRWELDANGCCESCKTPLPGVFEATAGNWGARRLPIFVSDKLA</sequence>
<dbReference type="Gene3D" id="3.20.20.70">
    <property type="entry name" value="Aldolase class I"/>
    <property type="match status" value="1"/>
</dbReference>
<comment type="caution">
    <text evidence="9">The sequence shown here is derived from an EMBL/GenBank/DDBJ whole genome shotgun (WGS) entry which is preliminary data.</text>
</comment>
<dbReference type="EMBL" id="QFXC01000011">
    <property type="protein sequence ID" value="RDH82571.1"/>
    <property type="molecule type" value="Genomic_DNA"/>
</dbReference>
<dbReference type="SUPFAM" id="SSF102114">
    <property type="entry name" value="Radical SAM enzymes"/>
    <property type="match status" value="1"/>
</dbReference>
<evidence type="ECO:0000256" key="5">
    <source>
        <dbReference type="ARBA" id="ARBA00023004"/>
    </source>
</evidence>
<dbReference type="InterPro" id="IPR013785">
    <property type="entry name" value="Aldolase_TIM"/>
</dbReference>
<evidence type="ECO:0000256" key="2">
    <source>
        <dbReference type="ARBA" id="ARBA00022526"/>
    </source>
</evidence>
<dbReference type="GO" id="GO:0051539">
    <property type="term" value="F:4 iron, 4 sulfur cluster binding"/>
    <property type="evidence" value="ECO:0007669"/>
    <property type="project" value="UniProtKB-KW"/>
</dbReference>
<evidence type="ECO:0000313" key="10">
    <source>
        <dbReference type="Proteomes" id="UP000254266"/>
    </source>
</evidence>
<feature type="binding site" evidence="7">
    <location>
        <position position="96"/>
    </location>
    <ligand>
        <name>[4Fe-4S] cluster</name>
        <dbReference type="ChEBI" id="CHEBI:49883"/>
        <note>4Fe-4S-S-AdoMet</note>
    </ligand>
</feature>
<dbReference type="GO" id="GO:0003824">
    <property type="term" value="F:catalytic activity"/>
    <property type="evidence" value="ECO:0007669"/>
    <property type="project" value="InterPro"/>
</dbReference>
<evidence type="ECO:0000256" key="7">
    <source>
        <dbReference type="PIRSR" id="PIRSR004869-50"/>
    </source>
</evidence>
<evidence type="ECO:0000256" key="4">
    <source>
        <dbReference type="ARBA" id="ARBA00022723"/>
    </source>
</evidence>